<dbReference type="GO" id="GO:1901515">
    <property type="term" value="F:poly-beta-1,6-N-acetyl-D-glucosamine transmembrane transporter activity"/>
    <property type="evidence" value="ECO:0007669"/>
    <property type="project" value="InterPro"/>
</dbReference>
<proteinExistence type="predicted"/>
<dbReference type="InterPro" id="IPR023870">
    <property type="entry name" value="PGA_export_porin_PgaA"/>
</dbReference>
<dbReference type="Proteomes" id="UP000016570">
    <property type="component" value="Unassembled WGS sequence"/>
</dbReference>
<dbReference type="NCBIfam" id="TIGR03939">
    <property type="entry name" value="PGA_TPR_OMP"/>
    <property type="match status" value="1"/>
</dbReference>
<dbReference type="Pfam" id="PF21197">
    <property type="entry name" value="PgaA_barrel"/>
    <property type="match status" value="1"/>
</dbReference>
<keyword evidence="1" id="KW-0802">TPR repeat</keyword>
<dbReference type="AlphaFoldDB" id="U2ZL95"/>
<sequence length="796" mass="91201">MRALTLIVGLAASTCYANTDINQLRENYVFKARNGDVNNALEGLSSLYRQTLDHKVLNDLIAIDSWDGQLQFALSACGSCSANSLSPQSLEILAKAFRNQGELQRAQTFYSQLTQIEPANREGWLGLALVSAERNDLTESRRAFNYYQRHFVHDGHFYQTQVYIARALDDQVGEVFALQRWYQAEPDNREVGIAFYKAALRLGAAPAVSDLLNSHPDWFGPVDQLWFDYYAATTQLKNGRRAQSDQALSRSAQSLQRLREQIPPLHPLYRPVTYDLLTALVALEDYQQAEPVARYMEPLPDLPNYARLTLADYWLATDRPEAASKVYAMAYEKAPSDSELKTKLYNSYMDSEQFDAANAVLKQAIASTPATRWDYTGSVRLTNDNYQNLQLLNAMHYAARGDMQTSEKLLDQLYAQAPGNPYLILTMGDFENWRGNQDKAIAYYQQARALLAEENHALVDKATLMANAERGAWDQVSEQRDAVNQRYPRMETRQINRVIDQKEAAYIQGEFRHGRSDGATINASKDWRYDAYLYSQRALGGARLFVHDQQSFGMFDQRDLYARYFGLGGEWVSYPLTLTTELGQGAKLNEKSYFWLKGDYRGSDHWSFSLSYRNNSADTPLRALKNDTYVDDVIGSVRYRWSDALLWGASFAYADFTDDNQRYTALTWLDGELYRNDVYRLRSALYLGQSRNEDIPQAEYFNPLEDRYASLSLTQIYHQRLADQLSLDHQLVLSTGPYWQQSYGSEWNWDVNYQQSWQVSHRATFAYGAGRSKAFYDGDGEYNDYLFVNFVVSFAP</sequence>
<dbReference type="PROSITE" id="PS50005">
    <property type="entry name" value="TPR"/>
    <property type="match status" value="1"/>
</dbReference>
<name>U2ZL95_VIBPR</name>
<evidence type="ECO:0000313" key="4">
    <source>
        <dbReference type="Proteomes" id="UP000016570"/>
    </source>
</evidence>
<dbReference type="InterPro" id="IPR049003">
    <property type="entry name" value="PgaA_barrel"/>
</dbReference>
<reference evidence="3 4" key="1">
    <citation type="submission" date="2013-09" db="EMBL/GenBank/DDBJ databases">
        <title>Whole genome shotgun sequence of Vibrio proteolyticus NBRC 13287.</title>
        <authorList>
            <person name="Isaki S."/>
            <person name="Hosoyama A."/>
            <person name="Numata M."/>
            <person name="Hashimoto M."/>
            <person name="Hosoyama Y."/>
            <person name="Tsuchikane K."/>
            <person name="Noguchi M."/>
            <person name="Hirakata S."/>
            <person name="Ichikawa N."/>
            <person name="Ohji S."/>
            <person name="Yamazoe A."/>
            <person name="Fujita N."/>
        </authorList>
    </citation>
    <scope>NUCLEOTIDE SEQUENCE [LARGE SCALE GENOMIC DNA]</scope>
    <source>
        <strain evidence="3 4">NBRC 13287</strain>
    </source>
</reference>
<dbReference type="InterPro" id="IPR019734">
    <property type="entry name" value="TPR_rpt"/>
</dbReference>
<dbReference type="STRING" id="1219065.VPR01S_15_00440"/>
<gene>
    <name evidence="3" type="ORF">VPR01S_15_00440</name>
</gene>
<dbReference type="EMBL" id="BATJ01000015">
    <property type="protein sequence ID" value="GAD68526.1"/>
    <property type="molecule type" value="Genomic_DNA"/>
</dbReference>
<accession>U2ZL95</accession>
<comment type="caution">
    <text evidence="3">The sequence shown here is derived from an EMBL/GenBank/DDBJ whole genome shotgun (WGS) entry which is preliminary data.</text>
</comment>
<dbReference type="eggNOG" id="COG0457">
    <property type="taxonomic scope" value="Bacteria"/>
</dbReference>
<dbReference type="Gene3D" id="1.25.40.10">
    <property type="entry name" value="Tetratricopeptide repeat domain"/>
    <property type="match status" value="3"/>
</dbReference>
<protein>
    <recommendedName>
        <fullName evidence="2">PgaA membrane beta barrel domain-containing protein</fullName>
    </recommendedName>
</protein>
<keyword evidence="4" id="KW-1185">Reference proteome</keyword>
<evidence type="ECO:0000313" key="3">
    <source>
        <dbReference type="EMBL" id="GAD68526.1"/>
    </source>
</evidence>
<organism evidence="3 4">
    <name type="scientific">Vibrio proteolyticus NBRC 13287</name>
    <dbReference type="NCBI Taxonomy" id="1219065"/>
    <lineage>
        <taxon>Bacteria</taxon>
        <taxon>Pseudomonadati</taxon>
        <taxon>Pseudomonadota</taxon>
        <taxon>Gammaproteobacteria</taxon>
        <taxon>Vibrionales</taxon>
        <taxon>Vibrionaceae</taxon>
        <taxon>Vibrio</taxon>
    </lineage>
</organism>
<evidence type="ECO:0000259" key="2">
    <source>
        <dbReference type="Pfam" id="PF21197"/>
    </source>
</evidence>
<evidence type="ECO:0000256" key="1">
    <source>
        <dbReference type="PROSITE-ProRule" id="PRU00339"/>
    </source>
</evidence>
<feature type="domain" description="PgaA membrane beta barrel" evidence="2">
    <location>
        <begin position="515"/>
        <end position="783"/>
    </location>
</feature>
<feature type="repeat" description="TPR" evidence="1">
    <location>
        <begin position="87"/>
        <end position="120"/>
    </location>
</feature>
<dbReference type="SUPFAM" id="SSF48452">
    <property type="entry name" value="TPR-like"/>
    <property type="match status" value="1"/>
</dbReference>
<dbReference type="InterPro" id="IPR011990">
    <property type="entry name" value="TPR-like_helical_dom_sf"/>
</dbReference>